<accession>A0ABY6KFS9</accession>
<sequence length="231" mass="25395">MCGCNRWTPGFKQNVVASRVHTTQALAQLIQKSKHPRPKVFASISGVGFYPPSEDKEYTEQSEGGHGDFLAELCRDWEAAGDLKSVEDVRRVVIRSGVVLGKGGGLINQMYWPFFFGLGGPVGPGHQYLPWIHLEDLTSLFAFAISQPQVAGVLNGVAPEVVTSRQFAKTLGKAMCRPALLPMPARVMDLLLHPERASMVTKGQKVLPSRTLELGFKFQYPELLEACRACL</sequence>
<dbReference type="Proteomes" id="UP001235939">
    <property type="component" value="Chromosome 05"/>
</dbReference>
<dbReference type="Pfam" id="PF08338">
    <property type="entry name" value="DUF1731"/>
    <property type="match status" value="1"/>
</dbReference>
<dbReference type="PANTHER" id="PTHR11092">
    <property type="entry name" value="SUGAR NUCLEOTIDE EPIMERASE RELATED"/>
    <property type="match status" value="1"/>
</dbReference>
<name>A0ABY6KFS9_9ARAC</name>
<keyword evidence="3" id="KW-1185">Reference proteome</keyword>
<dbReference type="InterPro" id="IPR010099">
    <property type="entry name" value="SDR39U1"/>
</dbReference>
<dbReference type="InterPro" id="IPR013549">
    <property type="entry name" value="DUF1731"/>
</dbReference>
<evidence type="ECO:0000259" key="1">
    <source>
        <dbReference type="Pfam" id="PF08338"/>
    </source>
</evidence>
<feature type="domain" description="DUF1731" evidence="1">
    <location>
        <begin position="183"/>
        <end position="229"/>
    </location>
</feature>
<evidence type="ECO:0000313" key="2">
    <source>
        <dbReference type="EMBL" id="UYV67418.1"/>
    </source>
</evidence>
<evidence type="ECO:0000313" key="3">
    <source>
        <dbReference type="Proteomes" id="UP001235939"/>
    </source>
</evidence>
<dbReference type="SUPFAM" id="SSF51735">
    <property type="entry name" value="NAD(P)-binding Rossmann-fold domains"/>
    <property type="match status" value="1"/>
</dbReference>
<reference evidence="2 3" key="1">
    <citation type="submission" date="2022-01" db="EMBL/GenBank/DDBJ databases">
        <title>A chromosomal length assembly of Cordylochernes scorpioides.</title>
        <authorList>
            <person name="Zeh D."/>
            <person name="Zeh J."/>
        </authorList>
    </citation>
    <scope>NUCLEOTIDE SEQUENCE [LARGE SCALE GENOMIC DNA]</scope>
    <source>
        <strain evidence="2">IN4F17</strain>
        <tissue evidence="2">Whole Body</tissue>
    </source>
</reference>
<protein>
    <submittedName>
        <fullName evidence="2">SDR39U1</fullName>
    </submittedName>
</protein>
<organism evidence="2 3">
    <name type="scientific">Cordylochernes scorpioides</name>
    <dbReference type="NCBI Taxonomy" id="51811"/>
    <lineage>
        <taxon>Eukaryota</taxon>
        <taxon>Metazoa</taxon>
        <taxon>Ecdysozoa</taxon>
        <taxon>Arthropoda</taxon>
        <taxon>Chelicerata</taxon>
        <taxon>Arachnida</taxon>
        <taxon>Pseudoscorpiones</taxon>
        <taxon>Cheliferoidea</taxon>
        <taxon>Chernetidae</taxon>
        <taxon>Cordylochernes</taxon>
    </lineage>
</organism>
<dbReference type="InterPro" id="IPR036291">
    <property type="entry name" value="NAD(P)-bd_dom_sf"/>
</dbReference>
<dbReference type="NCBIfam" id="TIGR01777">
    <property type="entry name" value="yfcH"/>
    <property type="match status" value="1"/>
</dbReference>
<proteinExistence type="predicted"/>
<dbReference type="Gene3D" id="3.40.50.720">
    <property type="entry name" value="NAD(P)-binding Rossmann-like Domain"/>
    <property type="match status" value="1"/>
</dbReference>
<dbReference type="EMBL" id="CP092867">
    <property type="protein sequence ID" value="UYV67418.1"/>
    <property type="molecule type" value="Genomic_DNA"/>
</dbReference>
<dbReference type="PANTHER" id="PTHR11092:SF0">
    <property type="entry name" value="EPIMERASE FAMILY PROTEIN SDR39U1"/>
    <property type="match status" value="1"/>
</dbReference>
<gene>
    <name evidence="2" type="ORF">LAZ67_5000508</name>
</gene>